<dbReference type="Pfam" id="PF01702">
    <property type="entry name" value="TGT"/>
    <property type="match status" value="2"/>
</dbReference>
<dbReference type="PANTHER" id="PTHR46064:SF1">
    <property type="entry name" value="QUEUINE TRNA-RIBOSYLTRANSFERASE ACCESSORY SUBUNIT 2"/>
    <property type="match status" value="1"/>
</dbReference>
<name>A0A9P6CGB6_9AGAR</name>
<dbReference type="InterPro" id="IPR036511">
    <property type="entry name" value="TGT-like_sf"/>
</dbReference>
<reference evidence="2" key="1">
    <citation type="submission" date="2020-11" db="EMBL/GenBank/DDBJ databases">
        <authorList>
            <consortium name="DOE Joint Genome Institute"/>
            <person name="Ahrendt S."/>
            <person name="Riley R."/>
            <person name="Andreopoulos W."/>
            <person name="Labutti K."/>
            <person name="Pangilinan J."/>
            <person name="Ruiz-Duenas F.J."/>
            <person name="Barrasa J.M."/>
            <person name="Sanchez-Garcia M."/>
            <person name="Camarero S."/>
            <person name="Miyauchi S."/>
            <person name="Serrano A."/>
            <person name="Linde D."/>
            <person name="Babiker R."/>
            <person name="Drula E."/>
            <person name="Ayuso-Fernandez I."/>
            <person name="Pacheco R."/>
            <person name="Padilla G."/>
            <person name="Ferreira P."/>
            <person name="Barriuso J."/>
            <person name="Kellner H."/>
            <person name="Castanera R."/>
            <person name="Alfaro M."/>
            <person name="Ramirez L."/>
            <person name="Pisabarro A.G."/>
            <person name="Kuo A."/>
            <person name="Tritt A."/>
            <person name="Lipzen A."/>
            <person name="He G."/>
            <person name="Yan M."/>
            <person name="Ng V."/>
            <person name="Cullen D."/>
            <person name="Martin F."/>
            <person name="Rosso M.-N."/>
            <person name="Henrissat B."/>
            <person name="Hibbett D."/>
            <person name="Martinez A.T."/>
            <person name="Grigoriev I.V."/>
        </authorList>
    </citation>
    <scope>NUCLEOTIDE SEQUENCE</scope>
    <source>
        <strain evidence="2">CBS 247.69</strain>
    </source>
</reference>
<dbReference type="InterPro" id="IPR050852">
    <property type="entry name" value="Queuine_tRNA-ribosyltrfase"/>
</dbReference>
<evidence type="ECO:0000313" key="2">
    <source>
        <dbReference type="EMBL" id="KAF9465051.1"/>
    </source>
</evidence>
<keyword evidence="3" id="KW-1185">Reference proteome</keyword>
<feature type="domain" description="tRNA-guanine(15) transglycosylase-like" evidence="1">
    <location>
        <begin position="456"/>
        <end position="507"/>
    </location>
</feature>
<sequence>MSNTVNVAGLSFTLANPTTTRKFGPRIGSAVFRRPNGAELTIETPGMLASSSRGVIPHLSRDHHNLTKAIRWVHIPFETFLEHSPPVPTLQAGKNPLHTFLGFLPSQHILSMSIRDPHDGKGMPSNGNAHVCASSLRGVRKISPSTWRSHVGACQPDIAIALSDTPFTDPPYSQKRLTKSIERSVQWLADILQPVEEPALRPNIFVHMSGATSIPARRAFSESLTEILHGREADSVKPFRCLDEGVSGYTFNLVPLRLSLDASIRPVPEDQHDIPPTIDSRDPLPTRNTRHADQIIPLLQASLISLPTSKTRLINSARSPHEILLFIQNIGVDLFDAHWAQRAADIGIALDFRFPVTEHARGKASTKLGKEIPTNGKRNIGHNLYHNDYTLDFTSLGGDSFVGSYDDRANMATQDICLCAACSPAIPRTRIAHGNDPNEASSIIPEEAPPRYRPPYTRAYVHHLLHTHEMTAHSLLVMHNISVLDAFFAGVRRVVAEKGEQEFIEEVKVFESTYDGNLAVFDEARVMWRNVEMARGKGRLAREKAKQEESTLGTAVEL</sequence>
<organism evidence="2 3">
    <name type="scientific">Collybia nuda</name>
    <dbReference type="NCBI Taxonomy" id="64659"/>
    <lineage>
        <taxon>Eukaryota</taxon>
        <taxon>Fungi</taxon>
        <taxon>Dikarya</taxon>
        <taxon>Basidiomycota</taxon>
        <taxon>Agaricomycotina</taxon>
        <taxon>Agaricomycetes</taxon>
        <taxon>Agaricomycetidae</taxon>
        <taxon>Agaricales</taxon>
        <taxon>Tricholomatineae</taxon>
        <taxon>Clitocybaceae</taxon>
        <taxon>Collybia</taxon>
    </lineage>
</organism>
<dbReference type="PANTHER" id="PTHR46064">
    <property type="entry name" value="QUEUINE TRNA-RIBOSYLTRANSFERASE ACCESSORY SUBUNIT 2"/>
    <property type="match status" value="1"/>
</dbReference>
<evidence type="ECO:0000313" key="3">
    <source>
        <dbReference type="Proteomes" id="UP000807353"/>
    </source>
</evidence>
<dbReference type="GO" id="GO:0006400">
    <property type="term" value="P:tRNA modification"/>
    <property type="evidence" value="ECO:0007669"/>
    <property type="project" value="InterPro"/>
</dbReference>
<evidence type="ECO:0000259" key="1">
    <source>
        <dbReference type="Pfam" id="PF01702"/>
    </source>
</evidence>
<dbReference type="AlphaFoldDB" id="A0A9P6CGB6"/>
<feature type="domain" description="tRNA-guanine(15) transglycosylase-like" evidence="1">
    <location>
        <begin position="40"/>
        <end position="227"/>
    </location>
</feature>
<protein>
    <recommendedName>
        <fullName evidence="1">tRNA-guanine(15) transglycosylase-like domain-containing protein</fullName>
    </recommendedName>
</protein>
<dbReference type="Proteomes" id="UP000807353">
    <property type="component" value="Unassembled WGS sequence"/>
</dbReference>
<dbReference type="EMBL" id="MU150250">
    <property type="protein sequence ID" value="KAF9465051.1"/>
    <property type="molecule type" value="Genomic_DNA"/>
</dbReference>
<dbReference type="InterPro" id="IPR002616">
    <property type="entry name" value="tRNA_ribo_trans-like"/>
</dbReference>
<dbReference type="SUPFAM" id="SSF51713">
    <property type="entry name" value="tRNA-guanine transglycosylase"/>
    <property type="match status" value="2"/>
</dbReference>
<comment type="caution">
    <text evidence="2">The sequence shown here is derived from an EMBL/GenBank/DDBJ whole genome shotgun (WGS) entry which is preliminary data.</text>
</comment>
<gene>
    <name evidence="2" type="ORF">BDZ94DRAFT_1255195</name>
</gene>
<proteinExistence type="predicted"/>
<dbReference type="OrthoDB" id="27601at2759"/>
<dbReference type="Gene3D" id="3.20.20.105">
    <property type="entry name" value="Queuine tRNA-ribosyltransferase-like"/>
    <property type="match status" value="1"/>
</dbReference>
<accession>A0A9P6CGB6</accession>